<feature type="chain" id="PRO_5045291378" evidence="2">
    <location>
        <begin position="25"/>
        <end position="167"/>
    </location>
</feature>
<protein>
    <submittedName>
        <fullName evidence="3">Uncharacterized protein</fullName>
    </submittedName>
</protein>
<sequence length="167" mass="18275">MNKTSKLMISITLAGVAFTTSSWAVVTHTNAAAATTSTAQQSTTTTTTTPAKQADNPYEVAGISSAKDFRQFFFKFQQAVQHNKKATVASMVNYPLHVNSNGKTHTIKNKATFIAKYDSIMTPEIKRTLAYAIEEDLFVNWQGVMVGSGELWFNQSNDKIGLDAVNL</sequence>
<name>A0ABU1ISD4_9BACL</name>
<accession>A0ABU1ISD4</accession>
<comment type="caution">
    <text evidence="3">The sequence shown here is derived from an EMBL/GenBank/DDBJ whole genome shotgun (WGS) entry which is preliminary data.</text>
</comment>
<organism evidence="3 4">
    <name type="scientific">Paenibacillus hunanensis</name>
    <dbReference type="NCBI Taxonomy" id="539262"/>
    <lineage>
        <taxon>Bacteria</taxon>
        <taxon>Bacillati</taxon>
        <taxon>Bacillota</taxon>
        <taxon>Bacilli</taxon>
        <taxon>Bacillales</taxon>
        <taxon>Paenibacillaceae</taxon>
        <taxon>Paenibacillus</taxon>
    </lineage>
</organism>
<dbReference type="EMBL" id="JAVDQH010000001">
    <property type="protein sequence ID" value="MDR6242128.1"/>
    <property type="molecule type" value="Genomic_DNA"/>
</dbReference>
<keyword evidence="4" id="KW-1185">Reference proteome</keyword>
<keyword evidence="2" id="KW-0732">Signal</keyword>
<feature type="signal peptide" evidence="2">
    <location>
        <begin position="1"/>
        <end position="24"/>
    </location>
</feature>
<evidence type="ECO:0000313" key="4">
    <source>
        <dbReference type="Proteomes" id="UP001185028"/>
    </source>
</evidence>
<dbReference type="Proteomes" id="UP001185028">
    <property type="component" value="Unassembled WGS sequence"/>
</dbReference>
<gene>
    <name evidence="3" type="ORF">JOC58_000012</name>
</gene>
<evidence type="ECO:0000256" key="2">
    <source>
        <dbReference type="SAM" id="SignalP"/>
    </source>
</evidence>
<proteinExistence type="predicted"/>
<reference evidence="3 4" key="1">
    <citation type="submission" date="2023-07" db="EMBL/GenBank/DDBJ databases">
        <title>Genomic Encyclopedia of Type Strains, Phase IV (KMG-IV): sequencing the most valuable type-strain genomes for metagenomic binning, comparative biology and taxonomic classification.</title>
        <authorList>
            <person name="Goeker M."/>
        </authorList>
    </citation>
    <scope>NUCLEOTIDE SEQUENCE [LARGE SCALE GENOMIC DNA]</scope>
    <source>
        <strain evidence="3 4">DSM 22170</strain>
    </source>
</reference>
<evidence type="ECO:0000313" key="3">
    <source>
        <dbReference type="EMBL" id="MDR6242128.1"/>
    </source>
</evidence>
<dbReference type="RefSeq" id="WP_188774630.1">
    <property type="nucleotide sequence ID" value="NZ_BMMB01000003.1"/>
</dbReference>
<feature type="region of interest" description="Disordered" evidence="1">
    <location>
        <begin position="34"/>
        <end position="55"/>
    </location>
</feature>
<feature type="compositionally biased region" description="Low complexity" evidence="1">
    <location>
        <begin position="34"/>
        <end position="49"/>
    </location>
</feature>
<evidence type="ECO:0000256" key="1">
    <source>
        <dbReference type="SAM" id="MobiDB-lite"/>
    </source>
</evidence>